<evidence type="ECO:0000256" key="1">
    <source>
        <dbReference type="SAM" id="Phobius"/>
    </source>
</evidence>
<feature type="transmembrane region" description="Helical" evidence="1">
    <location>
        <begin position="127"/>
        <end position="145"/>
    </location>
</feature>
<keyword evidence="3" id="KW-1185">Reference proteome</keyword>
<name>A0AAV3U3K5_9ALTE</name>
<feature type="transmembrane region" description="Helical" evidence="1">
    <location>
        <begin position="37"/>
        <end position="56"/>
    </location>
</feature>
<protein>
    <recommendedName>
        <fullName evidence="4">DUF1294 domain-containing protein</fullName>
    </recommendedName>
</protein>
<dbReference type="Pfam" id="PF06961">
    <property type="entry name" value="DUF1294"/>
    <property type="match status" value="1"/>
</dbReference>
<dbReference type="EMBL" id="BAABLX010000023">
    <property type="protein sequence ID" value="GAA4944818.1"/>
    <property type="molecule type" value="Genomic_DNA"/>
</dbReference>
<dbReference type="Proteomes" id="UP001409585">
    <property type="component" value="Unassembled WGS sequence"/>
</dbReference>
<sequence length="184" mass="21300">MIWSSMQRWAKSSIPQSLPTNPTEISLQVRQCIPSMIRYYALLLAVFAALAASFWFGYIPLFLAVSVVLINGLTYVFYAVDKRSAMKGRWRVPESRLHLLGVLGGWPSALLAQQTFRHKTKKVRFRTVFWLTVLLNVGFSLWLHLPQGNHLLRQAVHRLENFAEKTLPWPQVQEWTAFMSFHDV</sequence>
<dbReference type="AlphaFoldDB" id="A0AAV3U3K5"/>
<reference evidence="3" key="1">
    <citation type="journal article" date="2019" name="Int. J. Syst. Evol. Microbiol.">
        <title>The Global Catalogue of Microorganisms (GCM) 10K type strain sequencing project: providing services to taxonomists for standard genome sequencing and annotation.</title>
        <authorList>
            <consortium name="The Broad Institute Genomics Platform"/>
            <consortium name="The Broad Institute Genome Sequencing Center for Infectious Disease"/>
            <person name="Wu L."/>
            <person name="Ma J."/>
        </authorList>
    </citation>
    <scope>NUCLEOTIDE SEQUENCE [LARGE SCALE GENOMIC DNA]</scope>
    <source>
        <strain evidence="3">JCM 19134</strain>
    </source>
</reference>
<organism evidence="2 3">
    <name type="scientific">Halioxenophilus aromaticivorans</name>
    <dbReference type="NCBI Taxonomy" id="1306992"/>
    <lineage>
        <taxon>Bacteria</taxon>
        <taxon>Pseudomonadati</taxon>
        <taxon>Pseudomonadota</taxon>
        <taxon>Gammaproteobacteria</taxon>
        <taxon>Alteromonadales</taxon>
        <taxon>Alteromonadaceae</taxon>
        <taxon>Halioxenophilus</taxon>
    </lineage>
</organism>
<evidence type="ECO:0000313" key="2">
    <source>
        <dbReference type="EMBL" id="GAA4944818.1"/>
    </source>
</evidence>
<keyword evidence="1" id="KW-1133">Transmembrane helix</keyword>
<gene>
    <name evidence="2" type="ORF">GCM10025791_24930</name>
</gene>
<keyword evidence="1" id="KW-0812">Transmembrane</keyword>
<evidence type="ECO:0008006" key="4">
    <source>
        <dbReference type="Google" id="ProtNLM"/>
    </source>
</evidence>
<comment type="caution">
    <text evidence="2">The sequence shown here is derived from an EMBL/GenBank/DDBJ whole genome shotgun (WGS) entry which is preliminary data.</text>
</comment>
<evidence type="ECO:0000313" key="3">
    <source>
        <dbReference type="Proteomes" id="UP001409585"/>
    </source>
</evidence>
<dbReference type="InterPro" id="IPR010718">
    <property type="entry name" value="DUF1294"/>
</dbReference>
<accession>A0AAV3U3K5</accession>
<proteinExistence type="predicted"/>
<keyword evidence="1" id="KW-0472">Membrane</keyword>
<feature type="transmembrane region" description="Helical" evidence="1">
    <location>
        <begin position="62"/>
        <end position="80"/>
    </location>
</feature>